<dbReference type="InterPro" id="IPR036956">
    <property type="entry name" value="Impact_N_sf"/>
</dbReference>
<dbReference type="PANTHER" id="PTHR16301:SF26">
    <property type="entry name" value="IMPACT FAMILY MEMBER C14C8.09C"/>
    <property type="match status" value="1"/>
</dbReference>
<comment type="similarity">
    <text evidence="1">Belongs to the IMPACT family.</text>
</comment>
<dbReference type="AlphaFoldDB" id="A0A8H7ACA4"/>
<dbReference type="SUPFAM" id="SSF54211">
    <property type="entry name" value="Ribosomal protein S5 domain 2-like"/>
    <property type="match status" value="1"/>
</dbReference>
<evidence type="ECO:0000256" key="2">
    <source>
        <dbReference type="SAM" id="MobiDB-lite"/>
    </source>
</evidence>
<reference evidence="4" key="1">
    <citation type="submission" date="2020-02" db="EMBL/GenBank/DDBJ databases">
        <authorList>
            <person name="Palmer J.M."/>
        </authorList>
    </citation>
    <scope>NUCLEOTIDE SEQUENCE</scope>
    <source>
        <strain evidence="4">EPUS1.4</strain>
        <tissue evidence="4">Thallus</tissue>
    </source>
</reference>
<organism evidence="4 5">
    <name type="scientific">Endocarpon pusillum</name>
    <dbReference type="NCBI Taxonomy" id="364733"/>
    <lineage>
        <taxon>Eukaryota</taxon>
        <taxon>Fungi</taxon>
        <taxon>Dikarya</taxon>
        <taxon>Ascomycota</taxon>
        <taxon>Pezizomycotina</taxon>
        <taxon>Eurotiomycetes</taxon>
        <taxon>Chaetothyriomycetidae</taxon>
        <taxon>Verrucariales</taxon>
        <taxon>Verrucariaceae</taxon>
        <taxon>Endocarpon</taxon>
    </lineage>
</organism>
<feature type="domain" description="Impact N-terminal" evidence="3">
    <location>
        <begin position="57"/>
        <end position="143"/>
    </location>
</feature>
<evidence type="ECO:0000256" key="1">
    <source>
        <dbReference type="ARBA" id="ARBA00007665"/>
    </source>
</evidence>
<dbReference type="InterPro" id="IPR023582">
    <property type="entry name" value="Impact"/>
</dbReference>
<evidence type="ECO:0000259" key="3">
    <source>
        <dbReference type="Pfam" id="PF01205"/>
    </source>
</evidence>
<accession>A0A8H7ACA4</accession>
<dbReference type="EMBL" id="JAACFV010000135">
    <property type="protein sequence ID" value="KAF7504501.1"/>
    <property type="molecule type" value="Genomic_DNA"/>
</dbReference>
<name>A0A8H7ACA4_9EURO</name>
<dbReference type="Gene3D" id="3.30.230.30">
    <property type="entry name" value="Impact, N-terminal domain"/>
    <property type="match status" value="1"/>
</dbReference>
<sequence>MSRKRPRSASPPSTSTIDARSSQTDHRTFCSNTIKDRSSTFVAIFSPSAPAPTLQANPDFATATHRVAAWRKPSAQRTLFTVKRPLFDMGHDDDGEQYAGKRLEKVLSEMSAEGVVVVARWYGGILLGPVRFTHIEKCAREAIEKWKASVTAVQQEPDHPAAAQKRKIEEDDAKRKSTLVSVLEERDHSISALRGLLREKTEEVCAIESEDMVLTSKDGNVTPDKAVDYSAMPLQALERLEKARDASISWILKEIDKVEERLEQQQQQQHKRFRDCG</sequence>
<gene>
    <name evidence="4" type="ORF">GJ744_002121</name>
</gene>
<comment type="caution">
    <text evidence="4">The sequence shown here is derived from an EMBL/GenBank/DDBJ whole genome shotgun (WGS) entry which is preliminary data.</text>
</comment>
<feature type="region of interest" description="Disordered" evidence="2">
    <location>
        <begin position="1"/>
        <end position="26"/>
    </location>
</feature>
<dbReference type="GO" id="GO:0006446">
    <property type="term" value="P:regulation of translational initiation"/>
    <property type="evidence" value="ECO:0007669"/>
    <property type="project" value="TreeGrafter"/>
</dbReference>
<evidence type="ECO:0000313" key="5">
    <source>
        <dbReference type="Proteomes" id="UP000606974"/>
    </source>
</evidence>
<dbReference type="Pfam" id="PF01205">
    <property type="entry name" value="Impact_N"/>
    <property type="match status" value="1"/>
</dbReference>
<dbReference type="GO" id="GO:0005737">
    <property type="term" value="C:cytoplasm"/>
    <property type="evidence" value="ECO:0007669"/>
    <property type="project" value="TreeGrafter"/>
</dbReference>
<dbReference type="Proteomes" id="UP000606974">
    <property type="component" value="Unassembled WGS sequence"/>
</dbReference>
<keyword evidence="5" id="KW-1185">Reference proteome</keyword>
<dbReference type="PANTHER" id="PTHR16301">
    <property type="entry name" value="IMPACT-RELATED"/>
    <property type="match status" value="1"/>
</dbReference>
<evidence type="ECO:0000313" key="4">
    <source>
        <dbReference type="EMBL" id="KAF7504501.1"/>
    </source>
</evidence>
<proteinExistence type="inferred from homology"/>
<dbReference type="OrthoDB" id="69641at2759"/>
<dbReference type="InterPro" id="IPR020568">
    <property type="entry name" value="Ribosomal_Su5_D2-typ_SF"/>
</dbReference>
<protein>
    <recommendedName>
        <fullName evidence="3">Impact N-terminal domain-containing protein</fullName>
    </recommendedName>
</protein>
<dbReference type="GO" id="GO:0140469">
    <property type="term" value="P:GCN2-mediated signaling"/>
    <property type="evidence" value="ECO:0007669"/>
    <property type="project" value="TreeGrafter"/>
</dbReference>
<dbReference type="InterPro" id="IPR001498">
    <property type="entry name" value="Impact_N"/>
</dbReference>